<comment type="caution">
    <text evidence="2">The sequence shown here is derived from an EMBL/GenBank/DDBJ whole genome shotgun (WGS) entry which is preliminary data.</text>
</comment>
<evidence type="ECO:0000313" key="2">
    <source>
        <dbReference type="EMBL" id="KAJ7321316.1"/>
    </source>
</evidence>
<name>A0AAD6ZG10_9AGAR</name>
<keyword evidence="3" id="KW-1185">Reference proteome</keyword>
<accession>A0AAD6ZG10</accession>
<feature type="region of interest" description="Disordered" evidence="1">
    <location>
        <begin position="123"/>
        <end position="151"/>
    </location>
</feature>
<evidence type="ECO:0000256" key="1">
    <source>
        <dbReference type="SAM" id="MobiDB-lite"/>
    </source>
</evidence>
<dbReference type="Proteomes" id="UP001218218">
    <property type="component" value="Unassembled WGS sequence"/>
</dbReference>
<dbReference type="AlphaFoldDB" id="A0AAD6ZG10"/>
<organism evidence="2 3">
    <name type="scientific">Mycena albidolilacea</name>
    <dbReference type="NCBI Taxonomy" id="1033008"/>
    <lineage>
        <taxon>Eukaryota</taxon>
        <taxon>Fungi</taxon>
        <taxon>Dikarya</taxon>
        <taxon>Basidiomycota</taxon>
        <taxon>Agaricomycotina</taxon>
        <taxon>Agaricomycetes</taxon>
        <taxon>Agaricomycetidae</taxon>
        <taxon>Agaricales</taxon>
        <taxon>Marasmiineae</taxon>
        <taxon>Mycenaceae</taxon>
        <taxon>Mycena</taxon>
    </lineage>
</organism>
<proteinExistence type="predicted"/>
<sequence length="264" mass="28788">MSGGSTLGFSLPAAGAATWTFPRKCLGSWTQAWTGVPSNVLLISICSQEGQKKPELVLSARRSLAHDTGGFVIRTRSSWALRAQGPWRLLDEPKITQLSFLPSPPSPAPRTSPWPRLPLERARDRHAGRHRSSSSAIPLFPARRSSHRRTTRRDVRGCTVCPISGDGKMPPSAAWYGSCLAHSQPQHACPPRALPHLPHARQYLRPRAVTEIHPTLGAQCITGGSTQVVCIVSGMVSFWSLLICVGDDFMFCGVDLPSLWEDAN</sequence>
<dbReference type="EMBL" id="JARIHO010000051">
    <property type="protein sequence ID" value="KAJ7321316.1"/>
    <property type="molecule type" value="Genomic_DNA"/>
</dbReference>
<gene>
    <name evidence="2" type="ORF">DFH08DRAFT_384236</name>
</gene>
<reference evidence="2" key="1">
    <citation type="submission" date="2023-03" db="EMBL/GenBank/DDBJ databases">
        <title>Massive genome expansion in bonnet fungi (Mycena s.s.) driven by repeated elements and novel gene families across ecological guilds.</title>
        <authorList>
            <consortium name="Lawrence Berkeley National Laboratory"/>
            <person name="Harder C.B."/>
            <person name="Miyauchi S."/>
            <person name="Viragh M."/>
            <person name="Kuo A."/>
            <person name="Thoen E."/>
            <person name="Andreopoulos B."/>
            <person name="Lu D."/>
            <person name="Skrede I."/>
            <person name="Drula E."/>
            <person name="Henrissat B."/>
            <person name="Morin E."/>
            <person name="Kohler A."/>
            <person name="Barry K."/>
            <person name="LaButti K."/>
            <person name="Morin E."/>
            <person name="Salamov A."/>
            <person name="Lipzen A."/>
            <person name="Mereny Z."/>
            <person name="Hegedus B."/>
            <person name="Baldrian P."/>
            <person name="Stursova M."/>
            <person name="Weitz H."/>
            <person name="Taylor A."/>
            <person name="Grigoriev I.V."/>
            <person name="Nagy L.G."/>
            <person name="Martin F."/>
            <person name="Kauserud H."/>
        </authorList>
    </citation>
    <scope>NUCLEOTIDE SEQUENCE</scope>
    <source>
        <strain evidence="2">CBHHK002</strain>
    </source>
</reference>
<evidence type="ECO:0000313" key="3">
    <source>
        <dbReference type="Proteomes" id="UP001218218"/>
    </source>
</evidence>
<protein>
    <submittedName>
        <fullName evidence="2">Uncharacterized protein</fullName>
    </submittedName>
</protein>